<dbReference type="EMBL" id="CAJNOR010000145">
    <property type="protein sequence ID" value="CAF0816325.1"/>
    <property type="molecule type" value="Genomic_DNA"/>
</dbReference>
<sequence>MFLLLIITLAVTCARAQQDACSCSCCVGQSCSPILLSNTSIQFCTMQACSTSCRSLHPQCRVEYPNGQMIALCIWSAPTLFNCACHCCRNGTVTCTPALVGYTTAYQCQDSSCSIACYNQYPAKCAADHTGQTIGTCTGPITTTTSTTSTTSLSTASGTSVGNKCSCGCCQSGPGCVPNIYVGDATVSPCTTGACTEACKTTYSSSCPSQIEYGRVNGTCINQNTGNKGHCKKLESVFLFWFIVFLSIDAHFLAL</sequence>
<reference evidence="2" key="1">
    <citation type="submission" date="2021-02" db="EMBL/GenBank/DDBJ databases">
        <authorList>
            <person name="Nowell W R."/>
        </authorList>
    </citation>
    <scope>NUCLEOTIDE SEQUENCE</scope>
</reference>
<keyword evidence="1" id="KW-0732">Signal</keyword>
<keyword evidence="3" id="KW-1185">Reference proteome</keyword>
<feature type="chain" id="PRO_5032293501" evidence="1">
    <location>
        <begin position="17"/>
        <end position="255"/>
    </location>
</feature>
<comment type="caution">
    <text evidence="2">The sequence shown here is derived from an EMBL/GenBank/DDBJ whole genome shotgun (WGS) entry which is preliminary data.</text>
</comment>
<accession>A0A813TNK0</accession>
<name>A0A813TNK0_ADIRI</name>
<dbReference type="Proteomes" id="UP000663828">
    <property type="component" value="Unassembled WGS sequence"/>
</dbReference>
<dbReference type="AlphaFoldDB" id="A0A813TNK0"/>
<gene>
    <name evidence="2" type="ORF">XAT740_LOCUS3729</name>
</gene>
<protein>
    <submittedName>
        <fullName evidence="2">Uncharacterized protein</fullName>
    </submittedName>
</protein>
<evidence type="ECO:0000313" key="2">
    <source>
        <dbReference type="EMBL" id="CAF0816325.1"/>
    </source>
</evidence>
<evidence type="ECO:0000256" key="1">
    <source>
        <dbReference type="SAM" id="SignalP"/>
    </source>
</evidence>
<proteinExistence type="predicted"/>
<evidence type="ECO:0000313" key="3">
    <source>
        <dbReference type="Proteomes" id="UP000663828"/>
    </source>
</evidence>
<feature type="signal peptide" evidence="1">
    <location>
        <begin position="1"/>
        <end position="16"/>
    </location>
</feature>
<organism evidence="2 3">
    <name type="scientific">Adineta ricciae</name>
    <name type="common">Rotifer</name>
    <dbReference type="NCBI Taxonomy" id="249248"/>
    <lineage>
        <taxon>Eukaryota</taxon>
        <taxon>Metazoa</taxon>
        <taxon>Spiralia</taxon>
        <taxon>Gnathifera</taxon>
        <taxon>Rotifera</taxon>
        <taxon>Eurotatoria</taxon>
        <taxon>Bdelloidea</taxon>
        <taxon>Adinetida</taxon>
        <taxon>Adinetidae</taxon>
        <taxon>Adineta</taxon>
    </lineage>
</organism>